<sequence length="60" mass="6879">MKQENVQALLEQNDAQENVEEKLDYQRIASADIEENQLPVDFRRVQHGRGPCACCGPYTE</sequence>
<organism evidence="1 2">
    <name type="scientific">Herminiimonas aquatilis</name>
    <dbReference type="NCBI Taxonomy" id="345342"/>
    <lineage>
        <taxon>Bacteria</taxon>
        <taxon>Pseudomonadati</taxon>
        <taxon>Pseudomonadota</taxon>
        <taxon>Betaproteobacteria</taxon>
        <taxon>Burkholderiales</taxon>
        <taxon>Oxalobacteraceae</taxon>
        <taxon>Herminiimonas</taxon>
    </lineage>
</organism>
<comment type="caution">
    <text evidence="1">The sequence shown here is derived from an EMBL/GenBank/DDBJ whole genome shotgun (WGS) entry which is preliminary data.</text>
</comment>
<name>A0ABW2J7C1_9BURK</name>
<dbReference type="EMBL" id="JBHTCC010000002">
    <property type="protein sequence ID" value="MFC7299142.1"/>
    <property type="molecule type" value="Genomic_DNA"/>
</dbReference>
<evidence type="ECO:0000313" key="1">
    <source>
        <dbReference type="EMBL" id="MFC7299142.1"/>
    </source>
</evidence>
<keyword evidence="2" id="KW-1185">Reference proteome</keyword>
<dbReference type="RefSeq" id="WP_382234900.1">
    <property type="nucleotide sequence ID" value="NZ_JBHTCC010000002.1"/>
</dbReference>
<protein>
    <submittedName>
        <fullName evidence="1">Uncharacterized protein</fullName>
    </submittedName>
</protein>
<dbReference type="Proteomes" id="UP001596379">
    <property type="component" value="Unassembled WGS sequence"/>
</dbReference>
<reference evidence="2" key="1">
    <citation type="journal article" date="2019" name="Int. J. Syst. Evol. Microbiol.">
        <title>The Global Catalogue of Microorganisms (GCM) 10K type strain sequencing project: providing services to taxonomists for standard genome sequencing and annotation.</title>
        <authorList>
            <consortium name="The Broad Institute Genomics Platform"/>
            <consortium name="The Broad Institute Genome Sequencing Center for Infectious Disease"/>
            <person name="Wu L."/>
            <person name="Ma J."/>
        </authorList>
    </citation>
    <scope>NUCLEOTIDE SEQUENCE [LARGE SCALE GENOMIC DNA]</scope>
    <source>
        <strain evidence="2">CCUG 36956</strain>
    </source>
</reference>
<gene>
    <name evidence="1" type="ORF">ACFQO0_11915</name>
</gene>
<proteinExistence type="predicted"/>
<evidence type="ECO:0000313" key="2">
    <source>
        <dbReference type="Proteomes" id="UP001596379"/>
    </source>
</evidence>
<accession>A0ABW2J7C1</accession>